<protein>
    <submittedName>
        <fullName evidence="2">Uncharacterized protein</fullName>
    </submittedName>
</protein>
<dbReference type="EMBL" id="JAAIKC010000001">
    <property type="protein sequence ID" value="NEW04667.1"/>
    <property type="molecule type" value="Genomic_DNA"/>
</dbReference>
<keyword evidence="1" id="KW-1133">Transmembrane helix</keyword>
<keyword evidence="1" id="KW-0472">Membrane</keyword>
<feature type="transmembrane region" description="Helical" evidence="1">
    <location>
        <begin position="112"/>
        <end position="135"/>
    </location>
</feature>
<evidence type="ECO:0000256" key="1">
    <source>
        <dbReference type="SAM" id="Phobius"/>
    </source>
</evidence>
<keyword evidence="1" id="KW-0812">Transmembrane</keyword>
<comment type="caution">
    <text evidence="2">The sequence shown here is derived from an EMBL/GenBank/DDBJ whole genome shotgun (WGS) entry which is preliminary data.</text>
</comment>
<feature type="transmembrane region" description="Helical" evidence="1">
    <location>
        <begin position="33"/>
        <end position="57"/>
    </location>
</feature>
<evidence type="ECO:0000313" key="2">
    <source>
        <dbReference type="EMBL" id="NEW04667.1"/>
    </source>
</evidence>
<feature type="transmembrane region" description="Helical" evidence="1">
    <location>
        <begin position="188"/>
        <end position="207"/>
    </location>
</feature>
<sequence length="225" mass="25787">MFIHVASILLILFGLIVLPFVSYKYFKKKEIFWIFFIMSPLVQIAMVSVGLLINLSWFDKHLSFTEPFYYFVLASASVQIYYFIVIAGKWLIRFLSGESELDKKKPKTRIIFMLGLLVCFLLLPNVVSALLYQLWGVLFSDTNLGVGDSIYFAFAINYSLPLYGVFADFQVAVNEHAVLRYVQGNQVVISKIIEFVIIGFLVTRLTGSIQQTLNKKKGAKYSKRK</sequence>
<dbReference type="AlphaFoldDB" id="A0A6G3ZTC2"/>
<organism evidence="2">
    <name type="scientific">Paenibacillus sp. SYP-B3998</name>
    <dbReference type="NCBI Taxonomy" id="2678564"/>
    <lineage>
        <taxon>Bacteria</taxon>
        <taxon>Bacillati</taxon>
        <taxon>Bacillota</taxon>
        <taxon>Bacilli</taxon>
        <taxon>Bacillales</taxon>
        <taxon>Paenibacillaceae</taxon>
        <taxon>Paenibacillus</taxon>
    </lineage>
</organism>
<reference evidence="2" key="1">
    <citation type="submission" date="2020-02" db="EMBL/GenBank/DDBJ databases">
        <authorList>
            <person name="Shen X.-R."/>
            <person name="Zhang Y.-X."/>
        </authorList>
    </citation>
    <scope>NUCLEOTIDE SEQUENCE</scope>
    <source>
        <strain evidence="2">SYP-B3998</strain>
    </source>
</reference>
<accession>A0A6G3ZTC2</accession>
<feature type="transmembrane region" description="Helical" evidence="1">
    <location>
        <begin position="6"/>
        <end position="26"/>
    </location>
</feature>
<proteinExistence type="predicted"/>
<name>A0A6G3ZTC2_9BACL</name>
<gene>
    <name evidence="2" type="ORF">GK047_01350</name>
</gene>
<feature type="transmembrane region" description="Helical" evidence="1">
    <location>
        <begin position="69"/>
        <end position="92"/>
    </location>
</feature>